<keyword evidence="4" id="KW-1185">Reference proteome</keyword>
<dbReference type="SUPFAM" id="SSF52402">
    <property type="entry name" value="Adenine nucleotide alpha hydrolases-like"/>
    <property type="match status" value="2"/>
</dbReference>
<accession>A0ABQ4BN01</accession>
<gene>
    <name evidence="3" type="ORF">Apa02nite_081600</name>
</gene>
<sequence>MGDQRTVVVGVDGTTTSSVTVDLAVAEAVRRSARLLIVHVWPGRYRGRFRPTRTGGDLVEVRRLLAGAARRAAAIAPGLVVDTELRTGVAAESLAECSAEAGLIVIGHRDTQRGRPDWGGTARLLARSSASPLLVHRGRADMAGPIVVGVSGRPAEPALGYAFVQAALSGADLVAVRAWQRPPERRDRHPLPVLGDLERRVAAESLIAALAGWSRRLPQVSAEPLVVPDLDVPYTLDRASRRGRLLIAGTGGRGELTDLLRGPAARTGAHDRRCPVLLVPPHWQVELAADPVPA</sequence>
<feature type="domain" description="UspA" evidence="2">
    <location>
        <begin position="5"/>
        <end position="135"/>
    </location>
</feature>
<organism evidence="3 4">
    <name type="scientific">Actinoplanes palleronii</name>
    <dbReference type="NCBI Taxonomy" id="113570"/>
    <lineage>
        <taxon>Bacteria</taxon>
        <taxon>Bacillati</taxon>
        <taxon>Actinomycetota</taxon>
        <taxon>Actinomycetes</taxon>
        <taxon>Micromonosporales</taxon>
        <taxon>Micromonosporaceae</taxon>
        <taxon>Actinoplanes</taxon>
    </lineage>
</organism>
<dbReference type="Proteomes" id="UP000624709">
    <property type="component" value="Unassembled WGS sequence"/>
</dbReference>
<comment type="similarity">
    <text evidence="1">Belongs to the universal stress protein A family.</text>
</comment>
<dbReference type="Gene3D" id="3.40.50.620">
    <property type="entry name" value="HUPs"/>
    <property type="match status" value="2"/>
</dbReference>
<evidence type="ECO:0000313" key="4">
    <source>
        <dbReference type="Proteomes" id="UP000624709"/>
    </source>
</evidence>
<dbReference type="InterPro" id="IPR006016">
    <property type="entry name" value="UspA"/>
</dbReference>
<evidence type="ECO:0000259" key="2">
    <source>
        <dbReference type="Pfam" id="PF00582"/>
    </source>
</evidence>
<evidence type="ECO:0000313" key="3">
    <source>
        <dbReference type="EMBL" id="GIE72052.1"/>
    </source>
</evidence>
<dbReference type="InterPro" id="IPR006015">
    <property type="entry name" value="Universal_stress_UspA"/>
</dbReference>
<dbReference type="EMBL" id="BOMS01000137">
    <property type="protein sequence ID" value="GIE72052.1"/>
    <property type="molecule type" value="Genomic_DNA"/>
</dbReference>
<dbReference type="InterPro" id="IPR014729">
    <property type="entry name" value="Rossmann-like_a/b/a_fold"/>
</dbReference>
<feature type="domain" description="UspA" evidence="2">
    <location>
        <begin position="143"/>
        <end position="280"/>
    </location>
</feature>
<dbReference type="PANTHER" id="PTHR46268:SF6">
    <property type="entry name" value="UNIVERSAL STRESS PROTEIN UP12"/>
    <property type="match status" value="1"/>
</dbReference>
<dbReference type="RefSeq" id="WP_203829810.1">
    <property type="nucleotide sequence ID" value="NZ_BAAATY010000047.1"/>
</dbReference>
<proteinExistence type="inferred from homology"/>
<dbReference type="Pfam" id="PF00582">
    <property type="entry name" value="Usp"/>
    <property type="match status" value="2"/>
</dbReference>
<name>A0ABQ4BN01_9ACTN</name>
<protein>
    <submittedName>
        <fullName evidence="3">Universal stress protein</fullName>
    </submittedName>
</protein>
<evidence type="ECO:0000256" key="1">
    <source>
        <dbReference type="ARBA" id="ARBA00008791"/>
    </source>
</evidence>
<dbReference type="PRINTS" id="PR01438">
    <property type="entry name" value="UNVRSLSTRESS"/>
</dbReference>
<comment type="caution">
    <text evidence="3">The sequence shown here is derived from an EMBL/GenBank/DDBJ whole genome shotgun (WGS) entry which is preliminary data.</text>
</comment>
<reference evidence="3 4" key="1">
    <citation type="submission" date="2021-01" db="EMBL/GenBank/DDBJ databases">
        <title>Whole genome shotgun sequence of Actinoplanes palleronii NBRC 14916.</title>
        <authorList>
            <person name="Komaki H."/>
            <person name="Tamura T."/>
        </authorList>
    </citation>
    <scope>NUCLEOTIDE SEQUENCE [LARGE SCALE GENOMIC DNA]</scope>
    <source>
        <strain evidence="3 4">NBRC 14916</strain>
    </source>
</reference>
<dbReference type="PANTHER" id="PTHR46268">
    <property type="entry name" value="STRESS RESPONSE PROTEIN NHAX"/>
    <property type="match status" value="1"/>
</dbReference>